<evidence type="ECO:0000313" key="3">
    <source>
        <dbReference type="EMBL" id="KAI3437642.1"/>
    </source>
</evidence>
<dbReference type="PROSITE" id="PS51670">
    <property type="entry name" value="SHKT"/>
    <property type="match status" value="1"/>
</dbReference>
<dbReference type="InterPro" id="IPR023210">
    <property type="entry name" value="NADP_OxRdtase_dom"/>
</dbReference>
<feature type="region of interest" description="Disordered" evidence="1">
    <location>
        <begin position="107"/>
        <end position="139"/>
    </location>
</feature>
<dbReference type="PROSITE" id="PS00063">
    <property type="entry name" value="ALDOKETO_REDUCTASE_3"/>
    <property type="match status" value="1"/>
</dbReference>
<dbReference type="InterPro" id="IPR036812">
    <property type="entry name" value="NAD(P)_OxRdtase_dom_sf"/>
</dbReference>
<keyword evidence="4" id="KW-1185">Reference proteome</keyword>
<feature type="region of interest" description="Disordered" evidence="1">
    <location>
        <begin position="53"/>
        <end position="95"/>
    </location>
</feature>
<feature type="region of interest" description="Disordered" evidence="1">
    <location>
        <begin position="178"/>
        <end position="276"/>
    </location>
</feature>
<dbReference type="InterPro" id="IPR003582">
    <property type="entry name" value="ShKT_dom"/>
</dbReference>
<sequence>MAPQKRKQRALSFTLAAVLVVLVMPTLVVLTVFHSLPESSIGDFKMKVVRRARGGGGGKPTELAAAASSRKTLKDRGKDSAAPVGKGHGSAELNGAILHGADDPARGFLTGSGAGTDTHGLGSGTAGQEDDSTAHDSGKAAEVGHLQAVVAKQQRQRQQQQQEPRHDQVLQAAQELAERVEQEDAGEQQHSTAQLQHGEQQAGKQRQQQQQQAEGGLQVVSAGQHAPPSVLQHEQQQQADDLQEQKHAHAKELDRREADDQPQPLNGNWPNLLPVGKGTLMPRPDCADKQAALQCRNWSTDNGCEKNAGFMYANCAASCGICTVRYLHGSEVPQTAQLTPGVMMPMVGYGTAGLTDLTADAVFTAIRVGYRLVDSAGAKEWYREDLVGWGWSASGVKREHLFITSKVHPRHLGYWSTLEVFNEALQDLQTDYIDLMLLHYPECWGGLCGDTKVEGTWQDSWTALEQLVREKKLRAAGVSNFNLDQMAELVRIATIKPALVQSNSDVLRQDWELESFCRRHGIQYQAYSSLGGQWLVQTQGENPVLDHPLLAQIAQRLGKTPAQVALRWALQHGQSVVPRTTKVNRMESNLDLFSFDLSDAEMQQLDALDGSVQLVAS</sequence>
<accession>A0A9D4TXQ8</accession>
<dbReference type="AlphaFoldDB" id="A0A9D4TXQ8"/>
<dbReference type="CDD" id="cd19071">
    <property type="entry name" value="AKR_AKR1-5-like"/>
    <property type="match status" value="1"/>
</dbReference>
<dbReference type="PRINTS" id="PR00069">
    <property type="entry name" value="ALDKETRDTASE"/>
</dbReference>
<feature type="compositionally biased region" description="Low complexity" evidence="1">
    <location>
        <begin position="231"/>
        <end position="240"/>
    </location>
</feature>
<dbReference type="EMBL" id="SIDB01000001">
    <property type="protein sequence ID" value="KAI3437642.1"/>
    <property type="molecule type" value="Genomic_DNA"/>
</dbReference>
<dbReference type="SUPFAM" id="SSF51430">
    <property type="entry name" value="NAD(P)-linked oxidoreductase"/>
    <property type="match status" value="1"/>
</dbReference>
<dbReference type="SMART" id="SM00254">
    <property type="entry name" value="ShKT"/>
    <property type="match status" value="1"/>
</dbReference>
<dbReference type="Pfam" id="PF00248">
    <property type="entry name" value="Aldo_ket_red"/>
    <property type="match status" value="1"/>
</dbReference>
<evidence type="ECO:0000259" key="2">
    <source>
        <dbReference type="PROSITE" id="PS51670"/>
    </source>
</evidence>
<dbReference type="PANTHER" id="PTHR43827:SF8">
    <property type="entry name" value="ALDO_KETO REDUCTASE FAMILY PROTEIN"/>
    <property type="match status" value="1"/>
</dbReference>
<dbReference type="Gene3D" id="3.20.20.100">
    <property type="entry name" value="NADP-dependent oxidoreductase domain"/>
    <property type="match status" value="1"/>
</dbReference>
<dbReference type="PANTHER" id="PTHR43827">
    <property type="entry name" value="2,5-DIKETO-D-GLUCONIC ACID REDUCTASE"/>
    <property type="match status" value="1"/>
</dbReference>
<reference evidence="3" key="2">
    <citation type="submission" date="2020-11" db="EMBL/GenBank/DDBJ databases">
        <authorList>
            <person name="Cecchin M."/>
            <person name="Marcolungo L."/>
            <person name="Rossato M."/>
            <person name="Girolomoni L."/>
            <person name="Cosentino E."/>
            <person name="Cuine S."/>
            <person name="Li-Beisson Y."/>
            <person name="Delledonne M."/>
            <person name="Ballottari M."/>
        </authorList>
    </citation>
    <scope>NUCLEOTIDE SEQUENCE</scope>
    <source>
        <strain evidence="3">211/11P</strain>
        <tissue evidence="3">Whole cell</tissue>
    </source>
</reference>
<dbReference type="GO" id="GO:0016491">
    <property type="term" value="F:oxidoreductase activity"/>
    <property type="evidence" value="ECO:0007669"/>
    <property type="project" value="InterPro"/>
</dbReference>
<reference evidence="3" key="1">
    <citation type="journal article" date="2019" name="Plant J.">
        <title>Chlorella vulgaris genome assembly and annotation reveals the molecular basis for metabolic acclimation to high light conditions.</title>
        <authorList>
            <person name="Cecchin M."/>
            <person name="Marcolungo L."/>
            <person name="Rossato M."/>
            <person name="Girolomoni L."/>
            <person name="Cosentino E."/>
            <person name="Cuine S."/>
            <person name="Li-Beisson Y."/>
            <person name="Delledonne M."/>
            <person name="Ballottari M."/>
        </authorList>
    </citation>
    <scope>NUCLEOTIDE SEQUENCE</scope>
    <source>
        <strain evidence="3">211/11P</strain>
    </source>
</reference>
<dbReference type="InterPro" id="IPR020471">
    <property type="entry name" value="AKR"/>
</dbReference>
<proteinExistence type="predicted"/>
<name>A0A9D4TXQ8_CHLVU</name>
<evidence type="ECO:0000256" key="1">
    <source>
        <dbReference type="SAM" id="MobiDB-lite"/>
    </source>
</evidence>
<protein>
    <recommendedName>
        <fullName evidence="2">ShKT domain-containing protein</fullName>
    </recommendedName>
</protein>
<dbReference type="Pfam" id="PF01549">
    <property type="entry name" value="ShK"/>
    <property type="match status" value="1"/>
</dbReference>
<dbReference type="Proteomes" id="UP001055712">
    <property type="component" value="Unassembled WGS sequence"/>
</dbReference>
<dbReference type="InterPro" id="IPR018170">
    <property type="entry name" value="Aldo/ket_reductase_CS"/>
</dbReference>
<evidence type="ECO:0000313" key="4">
    <source>
        <dbReference type="Proteomes" id="UP001055712"/>
    </source>
</evidence>
<feature type="compositionally biased region" description="Basic and acidic residues" evidence="1">
    <location>
        <begin position="243"/>
        <end position="259"/>
    </location>
</feature>
<organism evidence="3 4">
    <name type="scientific">Chlorella vulgaris</name>
    <name type="common">Green alga</name>
    <dbReference type="NCBI Taxonomy" id="3077"/>
    <lineage>
        <taxon>Eukaryota</taxon>
        <taxon>Viridiplantae</taxon>
        <taxon>Chlorophyta</taxon>
        <taxon>core chlorophytes</taxon>
        <taxon>Trebouxiophyceae</taxon>
        <taxon>Chlorellales</taxon>
        <taxon>Chlorellaceae</taxon>
        <taxon>Chlorella clade</taxon>
        <taxon>Chlorella</taxon>
    </lineage>
</organism>
<dbReference type="OrthoDB" id="416253at2759"/>
<comment type="caution">
    <text evidence="3">The sequence shown here is derived from an EMBL/GenBank/DDBJ whole genome shotgun (WGS) entry which is preliminary data.</text>
</comment>
<gene>
    <name evidence="3" type="ORF">D9Q98_000093</name>
</gene>
<feature type="domain" description="ShKT" evidence="2">
    <location>
        <begin position="286"/>
        <end position="322"/>
    </location>
</feature>
<feature type="compositionally biased region" description="Low complexity" evidence="1">
    <location>
        <begin position="196"/>
        <end position="218"/>
    </location>
</feature>